<keyword evidence="2" id="KW-1133">Transmembrane helix</keyword>
<gene>
    <name evidence="3" type="ORF">AAT16_09365</name>
    <name evidence="4" type="ORF">SAMN05216235_2770</name>
</gene>
<sequence>MHKSKDETGFKKWFKKLNFILKKCNRNLSKITSNYSYILILSIVFLAVLTPFIVAIGITNFPLVNLVSGTSNGWLGFWGSFLGGILGTIGVIYVAHLQNEKQIDNLKMVEADNKKRLQIETEIDLLKSYQSDINILENDISLYKEIVSKILNNLESKDAFKTTKSDKTNDKEIYQDRIDVLTRKIEYIESNHFSTLFNKIELMNIVLKESSYINLMPLPSGNEFEELDKIIDSLKDGIDINSFHKSFANFDLMEIGTDNYMKENVFEKLHSWLIIENGEIHKSLSNLLRNLR</sequence>
<accession>A0A0F7HLZ5</accession>
<name>A0A0F7HLZ5_9STAP</name>
<evidence type="ECO:0000313" key="5">
    <source>
        <dbReference type="Proteomes" id="UP000034029"/>
    </source>
</evidence>
<dbReference type="RefSeq" id="WP_046790594.1">
    <property type="nucleotide sequence ID" value="NZ_CP011366.1"/>
</dbReference>
<reference evidence="5" key="2">
    <citation type="submission" date="2015-04" db="EMBL/GenBank/DDBJ databases">
        <title>Complete genome sequence of Salinicoccus halodurans strain H3B36, isolated from the Qaidam basin of China.</title>
        <authorList>
            <person name="Ma Y."/>
            <person name="Jiang K."/>
            <person name="Xue Y."/>
        </authorList>
    </citation>
    <scope>NUCLEOTIDE SEQUENCE [LARGE SCALE GENOMIC DNA]</scope>
    <source>
        <strain evidence="5">H3B36</strain>
    </source>
</reference>
<reference evidence="4 6" key="3">
    <citation type="submission" date="2016-10" db="EMBL/GenBank/DDBJ databases">
        <authorList>
            <person name="Varghese N."/>
            <person name="Submissions S."/>
        </authorList>
    </citation>
    <scope>NUCLEOTIDE SEQUENCE [LARGE SCALE GENOMIC DNA]</scope>
    <source>
        <strain evidence="4 6">CGMCC 1.6501</strain>
    </source>
</reference>
<feature type="coiled-coil region" evidence="1">
    <location>
        <begin position="119"/>
        <end position="146"/>
    </location>
</feature>
<dbReference type="EMBL" id="FOTB01000006">
    <property type="protein sequence ID" value="SFK95670.1"/>
    <property type="molecule type" value="Genomic_DNA"/>
</dbReference>
<keyword evidence="5" id="KW-1185">Reference proteome</keyword>
<dbReference type="AlphaFoldDB" id="A0A0F7HLZ5"/>
<keyword evidence="1" id="KW-0175">Coiled coil</keyword>
<dbReference type="EMBL" id="CP011366">
    <property type="protein sequence ID" value="AKG74412.1"/>
    <property type="molecule type" value="Genomic_DNA"/>
</dbReference>
<dbReference type="KEGG" id="shv:AAT16_09365"/>
<dbReference type="Proteomes" id="UP000183090">
    <property type="component" value="Unassembled WGS sequence"/>
</dbReference>
<organism evidence="4 6">
    <name type="scientific">Salinicoccus halodurans</name>
    <dbReference type="NCBI Taxonomy" id="407035"/>
    <lineage>
        <taxon>Bacteria</taxon>
        <taxon>Bacillati</taxon>
        <taxon>Bacillota</taxon>
        <taxon>Bacilli</taxon>
        <taxon>Bacillales</taxon>
        <taxon>Staphylococcaceae</taxon>
        <taxon>Salinicoccus</taxon>
    </lineage>
</organism>
<evidence type="ECO:0000256" key="1">
    <source>
        <dbReference type="SAM" id="Coils"/>
    </source>
</evidence>
<feature type="transmembrane region" description="Helical" evidence="2">
    <location>
        <begin position="78"/>
        <end position="97"/>
    </location>
</feature>
<keyword evidence="2" id="KW-0812">Transmembrane</keyword>
<evidence type="ECO:0000256" key="2">
    <source>
        <dbReference type="SAM" id="Phobius"/>
    </source>
</evidence>
<proteinExistence type="predicted"/>
<protein>
    <submittedName>
        <fullName evidence="4">Uncharacterized protein</fullName>
    </submittedName>
</protein>
<evidence type="ECO:0000313" key="4">
    <source>
        <dbReference type="EMBL" id="SFK95670.1"/>
    </source>
</evidence>
<dbReference type="Proteomes" id="UP000034029">
    <property type="component" value="Chromosome"/>
</dbReference>
<evidence type="ECO:0000313" key="3">
    <source>
        <dbReference type="EMBL" id="AKG74412.1"/>
    </source>
</evidence>
<keyword evidence="2" id="KW-0472">Membrane</keyword>
<evidence type="ECO:0000313" key="6">
    <source>
        <dbReference type="Proteomes" id="UP000183090"/>
    </source>
</evidence>
<feature type="transmembrane region" description="Helical" evidence="2">
    <location>
        <begin position="35"/>
        <end position="58"/>
    </location>
</feature>
<reference evidence="3 5" key="1">
    <citation type="journal article" date="2015" name="Int. J. Syst. Evol. Microbiol.">
        <title>Complete genome sequence of Salinicoccus halodurans H3B36, isolated from the Qaidam Basin in China.</title>
        <authorList>
            <person name="Jiang K."/>
            <person name="Xue Y."/>
            <person name="Ma Y."/>
        </authorList>
    </citation>
    <scope>NUCLEOTIDE SEQUENCE [LARGE SCALE GENOMIC DNA]</scope>
    <source>
        <strain evidence="3 5">H3B36</strain>
    </source>
</reference>